<proteinExistence type="predicted"/>
<dbReference type="EMBL" id="JAPNKA010000001">
    <property type="protein sequence ID" value="MCY1078099.1"/>
    <property type="molecule type" value="Genomic_DNA"/>
</dbReference>
<dbReference type="NCBIfam" id="TIGR02265">
    <property type="entry name" value="Mxa_TIGR02265"/>
    <property type="match status" value="1"/>
</dbReference>
<gene>
    <name evidence="1" type="ORF">OV287_26850</name>
</gene>
<dbReference type="Proteomes" id="UP001207654">
    <property type="component" value="Unassembled WGS sequence"/>
</dbReference>
<protein>
    <submittedName>
        <fullName evidence="1">DUF2378 family protein</fullName>
    </submittedName>
</protein>
<evidence type="ECO:0000313" key="2">
    <source>
        <dbReference type="Proteomes" id="UP001207654"/>
    </source>
</evidence>
<dbReference type="InterPro" id="IPR011751">
    <property type="entry name" value="Mxa_paralog_2265"/>
</dbReference>
<comment type="caution">
    <text evidence="1">The sequence shown here is derived from an EMBL/GenBank/DDBJ whole genome shotgun (WGS) entry which is preliminary data.</text>
</comment>
<dbReference type="Pfam" id="PF09536">
    <property type="entry name" value="DUF2378"/>
    <property type="match status" value="1"/>
</dbReference>
<keyword evidence="2" id="KW-1185">Reference proteome</keyword>
<reference evidence="1 2" key="1">
    <citation type="submission" date="2022-11" db="EMBL/GenBank/DDBJ databases">
        <title>Minimal conservation of predation-associated metabolite biosynthetic gene clusters underscores biosynthetic potential of Myxococcota including descriptions for ten novel species: Archangium lansinium sp. nov., Myxococcus landrumus sp. nov., Nannocystis bai.</title>
        <authorList>
            <person name="Ahearne A."/>
            <person name="Stevens C."/>
            <person name="Phillips K."/>
        </authorList>
    </citation>
    <scope>NUCLEOTIDE SEQUENCE [LARGE SCALE GENOMIC DNA]</scope>
    <source>
        <strain evidence="1 2">MIWBW</strain>
    </source>
</reference>
<name>A0ABT4AAX1_9BACT</name>
<evidence type="ECO:0000313" key="1">
    <source>
        <dbReference type="EMBL" id="MCY1078099.1"/>
    </source>
</evidence>
<organism evidence="1 2">
    <name type="scientific">Archangium lansingense</name>
    <dbReference type="NCBI Taxonomy" id="2995310"/>
    <lineage>
        <taxon>Bacteria</taxon>
        <taxon>Pseudomonadati</taxon>
        <taxon>Myxococcota</taxon>
        <taxon>Myxococcia</taxon>
        <taxon>Myxococcales</taxon>
        <taxon>Cystobacterineae</taxon>
        <taxon>Archangiaceae</taxon>
        <taxon>Archangium</taxon>
    </lineage>
</organism>
<accession>A0ABT4AAX1</accession>
<sequence>MMKNERLVFDQTVEGLFVRALGNKITPALKQQLRQAGLDLDKRLLPAYPVEVWERCLGLTAKSLHPGKPDAEAFRLLGERHIEGYSETMLGRALFGVFRLLNRKRRLARVRQNFRAGNNYQEVLITDVGPTQVDMWLNERGMLRHFKHGIVLGTGRCAGDHETTAELRHYDAEGVTFRISWPEELR</sequence>
<dbReference type="RefSeq" id="WP_267536895.1">
    <property type="nucleotide sequence ID" value="NZ_JAPNKA010000001.1"/>
</dbReference>